<feature type="chain" id="PRO_5029904014" description="Ig-like domain-containing protein" evidence="11">
    <location>
        <begin position="23"/>
        <end position="2111"/>
    </location>
</feature>
<feature type="domain" description="Ig-like" evidence="12">
    <location>
        <begin position="1540"/>
        <end position="1628"/>
    </location>
</feature>
<comment type="caution">
    <text evidence="13">The sequence shown here is derived from an EMBL/GenBank/DDBJ whole genome shotgun (WGS) entry which is preliminary data.</text>
</comment>
<feature type="domain" description="Ig-like" evidence="12">
    <location>
        <begin position="974"/>
        <end position="1060"/>
    </location>
</feature>
<dbReference type="SMART" id="SM00408">
    <property type="entry name" value="IGc2"/>
    <property type="match status" value="18"/>
</dbReference>
<dbReference type="InterPro" id="IPR036465">
    <property type="entry name" value="vWFA_dom_sf"/>
</dbReference>
<evidence type="ECO:0000256" key="3">
    <source>
        <dbReference type="ARBA" id="ARBA00022475"/>
    </source>
</evidence>
<keyword evidence="5 11" id="KW-0732">Signal</keyword>
<evidence type="ECO:0000256" key="7">
    <source>
        <dbReference type="ARBA" id="ARBA00023136"/>
    </source>
</evidence>
<dbReference type="PROSITE" id="PS50835">
    <property type="entry name" value="IG_LIKE"/>
    <property type="match status" value="18"/>
</dbReference>
<dbReference type="FunFam" id="2.60.40.10:FF:000726">
    <property type="entry name" value="Hemicentin 1"/>
    <property type="match status" value="1"/>
</dbReference>
<dbReference type="CDD" id="cd00198">
    <property type="entry name" value="vWFA"/>
    <property type="match status" value="1"/>
</dbReference>
<dbReference type="FunFam" id="2.60.40.10:FF:000285">
    <property type="entry name" value="Hemicentin 1"/>
    <property type="match status" value="1"/>
</dbReference>
<keyword evidence="8" id="KW-1015">Disulfide bond</keyword>
<dbReference type="FunFam" id="2.60.40.10:FF:000503">
    <property type="entry name" value="Hemicentin 1"/>
    <property type="match status" value="1"/>
</dbReference>
<feature type="domain" description="Ig-like" evidence="12">
    <location>
        <begin position="883"/>
        <end position="969"/>
    </location>
</feature>
<dbReference type="Gene3D" id="2.60.40.10">
    <property type="entry name" value="Immunoglobulins"/>
    <property type="match status" value="18"/>
</dbReference>
<feature type="domain" description="Ig-like" evidence="12">
    <location>
        <begin position="1256"/>
        <end position="1351"/>
    </location>
</feature>
<dbReference type="FunFam" id="2.60.40.10:FF:000890">
    <property type="entry name" value="Hemicentin 1"/>
    <property type="match status" value="1"/>
</dbReference>
<keyword evidence="7" id="KW-0472">Membrane</keyword>
<dbReference type="Gene3D" id="3.40.50.410">
    <property type="entry name" value="von Willebrand factor, type A domain"/>
    <property type="match status" value="1"/>
</dbReference>
<dbReference type="GO" id="GO:0005886">
    <property type="term" value="C:plasma membrane"/>
    <property type="evidence" value="ECO:0007669"/>
    <property type="project" value="UniProtKB-SubCell"/>
</dbReference>
<evidence type="ECO:0000256" key="4">
    <source>
        <dbReference type="ARBA" id="ARBA00022525"/>
    </source>
</evidence>
<dbReference type="Pfam" id="PF13927">
    <property type="entry name" value="Ig_3"/>
    <property type="match status" value="5"/>
</dbReference>
<dbReference type="PANTHER" id="PTHR12231">
    <property type="entry name" value="CTX-RELATED TYPE I TRANSMEMBRANE PROTEIN"/>
    <property type="match status" value="1"/>
</dbReference>
<dbReference type="FunFam" id="2.60.40.10:FF:001075">
    <property type="entry name" value="Hemicentin 1"/>
    <property type="match status" value="1"/>
</dbReference>
<evidence type="ECO:0000313" key="13">
    <source>
        <dbReference type="EMBL" id="KAF4092128.1"/>
    </source>
</evidence>
<dbReference type="GO" id="GO:0003007">
    <property type="term" value="P:heart morphogenesis"/>
    <property type="evidence" value="ECO:0007669"/>
    <property type="project" value="UniProtKB-ARBA"/>
</dbReference>
<evidence type="ECO:0000256" key="2">
    <source>
        <dbReference type="ARBA" id="ARBA00004613"/>
    </source>
</evidence>
<name>A0A7J6BEE8_AMEME</name>
<gene>
    <name evidence="13" type="ORF">AMELA_G00017390</name>
</gene>
<dbReference type="GO" id="GO:0043005">
    <property type="term" value="C:neuron projection"/>
    <property type="evidence" value="ECO:0007669"/>
    <property type="project" value="TreeGrafter"/>
</dbReference>
<keyword evidence="6" id="KW-0677">Repeat</keyword>
<dbReference type="Pfam" id="PF25106">
    <property type="entry name" value="VWA_4"/>
    <property type="match status" value="1"/>
</dbReference>
<dbReference type="FunFam" id="2.60.40.10:FF:000130">
    <property type="entry name" value="Hemicentin 1"/>
    <property type="match status" value="5"/>
</dbReference>
<sequence>MGPGRLFILVLVPVLFLGVLSATQDSAEQIPQGASTLAFVFDVTGSMYDDLVQVIEGASKILETSLSRPKRPLYNFALVPFHDPEIGPVTITTDPRKFQTELQELYVQGGGDCPEMSIGAIKIALEISLPGSFIYVFTDARSKDYRLTHEVLQLIQQKQSQVVFVLTGDCDDRSHIGYKVYEEIASTSSGQVFHLDKKQVNEVLKWVEEAVQSSKVHLLSTDHYSPVSNTWRIPFDPSLKEVTVALSGPAPNIEIRNPHGKLIGNKDGLTELLHIPNSAKILNLKDPEPGMWSIKTISEGRHSVRITGLSTIDFRAGFARKQTLDFKMTSSRPVQGIPTFILLNTTGLSRPARADQLELLSITGGVIKTMPIRYYPERKPYGIWNITDFMPPNEAFFLRVTGYDRDGFLFQRVSSVLFSNIIPDAPKVSMPSTSPGYYLQKGELTCQVDSLIPFTLRFSREGKSLGVDQIFSESSNVSWEIAKVSLKDEGFYDCIAISSAGTGQARTFLDVSEPPPDIAAPFNVTASPGSVATLTCVVSSTVRFNLTWQRGGVDVRLGARFRLTSNLSLEIQRVTTDDAGWYGCVAANEGGVSASRVYLSVQSRPIVTVNPQNQTFSTGDEVRLRCSAKGYPAPTVVWTHNDMFITGSSRHRMIPDGTLVIRNTVQKDAGVYGCLASSVAGTDSKAALLSYIESPRVTVPKSRLLVGLGQTAVMECTVTGIPRPEVLWYKGDKQVKTSLFVSMDSTGGTLSIQQIEAADTGDYICVAVNLAGTAQARIRLDVGATPQFTRQPSNVAADIGSNVTLSCQAQGYPEPRITWRRADNAALFSRRHGYSTVTQMRDGDLQITNLWVEDGTTYVCEAQNQFGKIQAKVRVTVTGLVTPVIALSPAEVSVIEEQQVTLPCVLLAGNPLPVRHWLHENTLVSSGPYASIRRDGSLHIERVSVQDEGQYTCVAENVAGASNRTTTVHVYVMPTIQHGPQVFSTIEGTPISLPCRAHGVPKPDITWAKHGELLDLSSGAFSLEEDGSLHIASPGGNESGEFVCTATNAAGYSSRKVQLTVYVRPRLSGGGDGERSGSREPLDMSVTVGDDVTLPCDVQSVPPPIITWAKDKQLISPYSPRHTQLPSGSMKITETRVTDSGTYMCVATNIAGNFSQAIRLRVYVPPHILPGPRVMKVQVGHSIDLTCVAQGVPQPAVSWKKDSTALVADGAHYSLSPDGTLTVRQVALTDEGVYTCAASNVVGQDEASIQLQVQVPPVVEVSEPPFNSPLQERVANQRIAFPCPAKGLPQPVIKWFRNGQELTGNEPGVSILEDGTLLILASVSPLDNGEYTCTAANDAGSTEKKYQLKVNVPPDVRDGLPLNVSVVLNQPTSLVCDVTGTPPPVITWFKDGVPVVASSNVQILQRGKMLRLLKAATADAGRYNCKAINVAGSTEKDFHLDVLVPPSITGSGGSRDLYAVLSQEISLECKVKGVPFPTIQWYKDRKLLFLGDPNVEVLERGQVLKIKSARLGDQAHYQCSVTNSAGKQSRDFNLSVYVPPSIKGGNVTSEVTALLHNPVTLECEVRGVPLPAITWYKNGEAILSSRQAQYVDRGHFLKISRVQVTDGGRYTCRVTSVAGTADKAYELDVYVPPSIAGGVEGPVEKKVVVSKTLVLECEAAGHPAPSLTWVKDGSPVNVGENLRLLEQGRKMEIVDAVPSDSGLYVCVATSIAGETEIKYDVGVLVPPAVDGADKITDVTVIVNNVLEFECHATGTPPPTITWLKDSKPVRQGEGVRILANGHRLVISRAQVSDSAVFQCVATNEAGEQERDFKVEVHVPPSIRSTGPAERSVVLHNPVSLQCAVSGIPAPSITWLKDGRPVDTTQVLLKLESGGRVLHIKETRAEHAGKYTCVATNAAGEAQQNVRLSVHEPPVIQFAGGSVNQTVLAGYQIQLQCKATGSPVPAMTWYKDSRPLTSAAGVSILNRGQVLEIDRAQVSDAGIYRCVAVNVAGTAELALGLQVYVPPSISSKGGMVTVVVNDPIRLECEASGLPAPGLTWLKDGSPVSSSSNGLQVLAGGRVLSFRSAQVSDTGRYTCVAVNAGGEQQREYDLHVYVPPNIAGEEVNSTVPD</sequence>
<organism evidence="13 14">
    <name type="scientific">Ameiurus melas</name>
    <name type="common">Black bullhead</name>
    <name type="synonym">Silurus melas</name>
    <dbReference type="NCBI Taxonomy" id="219545"/>
    <lineage>
        <taxon>Eukaryota</taxon>
        <taxon>Metazoa</taxon>
        <taxon>Chordata</taxon>
        <taxon>Craniata</taxon>
        <taxon>Vertebrata</taxon>
        <taxon>Euteleostomi</taxon>
        <taxon>Actinopterygii</taxon>
        <taxon>Neopterygii</taxon>
        <taxon>Teleostei</taxon>
        <taxon>Ostariophysi</taxon>
        <taxon>Siluriformes</taxon>
        <taxon>Ictaluridae</taxon>
        <taxon>Ameiurus</taxon>
    </lineage>
</organism>
<keyword evidence="10" id="KW-0393">Immunoglobulin domain</keyword>
<keyword evidence="4" id="KW-0964">Secreted</keyword>
<feature type="domain" description="Ig-like" evidence="12">
    <location>
        <begin position="515"/>
        <end position="600"/>
    </location>
</feature>
<proteinExistence type="predicted"/>
<feature type="domain" description="Ig-like" evidence="12">
    <location>
        <begin position="1912"/>
        <end position="1997"/>
    </location>
</feature>
<comment type="subcellular location">
    <subcellularLocation>
        <location evidence="1">Cell membrane</location>
    </subcellularLocation>
    <subcellularLocation>
        <location evidence="2">Secreted</location>
    </subcellularLocation>
</comment>
<feature type="domain" description="Ig-like" evidence="12">
    <location>
        <begin position="1354"/>
        <end position="1441"/>
    </location>
</feature>
<feature type="domain" description="Ig-like" evidence="12">
    <location>
        <begin position="695"/>
        <end position="781"/>
    </location>
</feature>
<evidence type="ECO:0000256" key="11">
    <source>
        <dbReference type="SAM" id="SignalP"/>
    </source>
</evidence>
<dbReference type="Pfam" id="PF23560">
    <property type="entry name" value="GBD_Hemicentin"/>
    <property type="match status" value="1"/>
</dbReference>
<dbReference type="CDD" id="cd00096">
    <property type="entry name" value="Ig"/>
    <property type="match status" value="3"/>
</dbReference>
<dbReference type="InterPro" id="IPR056475">
    <property type="entry name" value="GBD_Hemicentin/VWA7"/>
</dbReference>
<dbReference type="InterPro" id="IPR036179">
    <property type="entry name" value="Ig-like_dom_sf"/>
</dbReference>
<evidence type="ECO:0000256" key="1">
    <source>
        <dbReference type="ARBA" id="ARBA00004236"/>
    </source>
</evidence>
<feature type="domain" description="Ig-like" evidence="12">
    <location>
        <begin position="1065"/>
        <end position="1161"/>
    </location>
</feature>
<dbReference type="FunFam" id="2.60.40.10:FF:000739">
    <property type="entry name" value="Hemicentin 1"/>
    <property type="match status" value="1"/>
</dbReference>
<dbReference type="InterPro" id="IPR003598">
    <property type="entry name" value="Ig_sub2"/>
</dbReference>
<dbReference type="PANTHER" id="PTHR12231:SF218">
    <property type="entry name" value="MICROFIBRILLAR-ASSOCIATED PROTEIN 3-LIKE"/>
    <property type="match status" value="1"/>
</dbReference>
<dbReference type="EMBL" id="JAAGNN010000002">
    <property type="protein sequence ID" value="KAF4092128.1"/>
    <property type="molecule type" value="Genomic_DNA"/>
</dbReference>
<dbReference type="InterPro" id="IPR007110">
    <property type="entry name" value="Ig-like_dom"/>
</dbReference>
<dbReference type="InterPro" id="IPR013106">
    <property type="entry name" value="Ig_V-set"/>
</dbReference>
<dbReference type="FunFam" id="2.60.40.10:FF:000107">
    <property type="entry name" value="Myosin, light chain kinase a"/>
    <property type="match status" value="1"/>
</dbReference>
<reference evidence="13 14" key="1">
    <citation type="submission" date="2020-02" db="EMBL/GenBank/DDBJ databases">
        <title>A chromosome-scale genome assembly of the black bullhead catfish (Ameiurus melas).</title>
        <authorList>
            <person name="Wen M."/>
            <person name="Zham M."/>
            <person name="Cabau C."/>
            <person name="Klopp C."/>
            <person name="Donnadieu C."/>
            <person name="Roques C."/>
            <person name="Bouchez O."/>
            <person name="Lampietro C."/>
            <person name="Jouanno E."/>
            <person name="Herpin A."/>
            <person name="Louis A."/>
            <person name="Berthelot C."/>
            <person name="Parey E."/>
            <person name="Roest-Crollius H."/>
            <person name="Braasch I."/>
            <person name="Postlethwait J."/>
            <person name="Robinson-Rechavi M."/>
            <person name="Echchiki A."/>
            <person name="Begum T."/>
            <person name="Montfort J."/>
            <person name="Schartl M."/>
            <person name="Bobe J."/>
            <person name="Guiguen Y."/>
        </authorList>
    </citation>
    <scope>NUCLEOTIDE SEQUENCE [LARGE SCALE GENOMIC DNA]</scope>
    <source>
        <strain evidence="13">M_S1</strain>
        <tissue evidence="13">Blood</tissue>
    </source>
</reference>
<dbReference type="SUPFAM" id="SSF53300">
    <property type="entry name" value="vWA-like"/>
    <property type="match status" value="1"/>
</dbReference>
<feature type="domain" description="Ig-like" evidence="12">
    <location>
        <begin position="1166"/>
        <end position="1254"/>
    </location>
</feature>
<dbReference type="InterPro" id="IPR013098">
    <property type="entry name" value="Ig_I-set"/>
</dbReference>
<dbReference type="FunFam" id="2.60.40.10:FF:000186">
    <property type="entry name" value="Hemicentin 1"/>
    <property type="match status" value="1"/>
</dbReference>
<dbReference type="GO" id="GO:0005576">
    <property type="term" value="C:extracellular region"/>
    <property type="evidence" value="ECO:0007669"/>
    <property type="project" value="UniProtKB-SubCell"/>
</dbReference>
<dbReference type="FunFam" id="2.60.40.10:FF:000032">
    <property type="entry name" value="palladin isoform X1"/>
    <property type="match status" value="2"/>
</dbReference>
<evidence type="ECO:0000256" key="5">
    <source>
        <dbReference type="ARBA" id="ARBA00022729"/>
    </source>
</evidence>
<evidence type="ECO:0000256" key="6">
    <source>
        <dbReference type="ARBA" id="ARBA00022737"/>
    </source>
</evidence>
<evidence type="ECO:0000256" key="10">
    <source>
        <dbReference type="ARBA" id="ARBA00023319"/>
    </source>
</evidence>
<dbReference type="InterPro" id="IPR051170">
    <property type="entry name" value="Neural/epithelial_adhesion"/>
</dbReference>
<evidence type="ECO:0000256" key="9">
    <source>
        <dbReference type="ARBA" id="ARBA00023180"/>
    </source>
</evidence>
<dbReference type="SUPFAM" id="SSF48726">
    <property type="entry name" value="Immunoglobulin"/>
    <property type="match status" value="18"/>
</dbReference>
<feature type="domain" description="Ig-like" evidence="12">
    <location>
        <begin position="1820"/>
        <end position="1908"/>
    </location>
</feature>
<feature type="domain" description="Ig-like" evidence="12">
    <location>
        <begin position="605"/>
        <end position="690"/>
    </location>
</feature>
<keyword evidence="3" id="KW-1003">Cell membrane</keyword>
<feature type="domain" description="Ig-like" evidence="12">
    <location>
        <begin position="2006"/>
        <end position="2093"/>
    </location>
</feature>
<accession>A0A7J6BEE8</accession>
<keyword evidence="14" id="KW-1185">Reference proteome</keyword>
<dbReference type="SMART" id="SM00406">
    <property type="entry name" value="IGv"/>
    <property type="match status" value="8"/>
</dbReference>
<dbReference type="FunFam" id="2.60.40.10:FF:001139">
    <property type="entry name" value="Hemicentin 1"/>
    <property type="match status" value="1"/>
</dbReference>
<keyword evidence="9" id="KW-0325">Glycoprotein</keyword>
<dbReference type="InterPro" id="IPR003599">
    <property type="entry name" value="Ig_sub"/>
</dbReference>
<evidence type="ECO:0000256" key="8">
    <source>
        <dbReference type="ARBA" id="ARBA00023157"/>
    </source>
</evidence>
<dbReference type="FunFam" id="2.60.40.10:FF:000328">
    <property type="entry name" value="CLUMA_CG000981, isoform A"/>
    <property type="match status" value="1"/>
</dbReference>
<protein>
    <recommendedName>
        <fullName evidence="12">Ig-like domain-containing protein</fullName>
    </recommendedName>
</protein>
<feature type="domain" description="Ig-like" evidence="12">
    <location>
        <begin position="426"/>
        <end position="512"/>
    </location>
</feature>
<evidence type="ECO:0000259" key="12">
    <source>
        <dbReference type="PROSITE" id="PS50835"/>
    </source>
</evidence>
<dbReference type="Pfam" id="PF07679">
    <property type="entry name" value="I-set"/>
    <property type="match status" value="12"/>
</dbReference>
<evidence type="ECO:0000313" key="14">
    <source>
        <dbReference type="Proteomes" id="UP000593565"/>
    </source>
</evidence>
<feature type="domain" description="Ig-like" evidence="12">
    <location>
        <begin position="1727"/>
        <end position="1815"/>
    </location>
</feature>
<dbReference type="SMART" id="SM00409">
    <property type="entry name" value="IG"/>
    <property type="match status" value="18"/>
</dbReference>
<dbReference type="FunFam" id="3.40.50.410:FF:000032">
    <property type="entry name" value="Hemicentin 1"/>
    <property type="match status" value="1"/>
</dbReference>
<feature type="signal peptide" evidence="11">
    <location>
        <begin position="1"/>
        <end position="22"/>
    </location>
</feature>
<feature type="domain" description="Ig-like" evidence="12">
    <location>
        <begin position="786"/>
        <end position="878"/>
    </location>
</feature>
<dbReference type="GO" id="GO:0055013">
    <property type="term" value="P:cardiac muscle cell development"/>
    <property type="evidence" value="ECO:0007669"/>
    <property type="project" value="UniProtKB-ARBA"/>
</dbReference>
<feature type="domain" description="Ig-like" evidence="12">
    <location>
        <begin position="1446"/>
        <end position="1535"/>
    </location>
</feature>
<feature type="domain" description="Ig-like" evidence="12">
    <location>
        <begin position="1633"/>
        <end position="1718"/>
    </location>
</feature>
<dbReference type="InterPro" id="IPR056861">
    <property type="entry name" value="HMCN1-like_VWA"/>
</dbReference>
<dbReference type="InterPro" id="IPR013783">
    <property type="entry name" value="Ig-like_fold"/>
</dbReference>
<dbReference type="Proteomes" id="UP000593565">
    <property type="component" value="Unassembled WGS sequence"/>
</dbReference>